<protein>
    <submittedName>
        <fullName evidence="1">Uncharacterized protein</fullName>
    </submittedName>
</protein>
<accession>A0A8H6YRL5</accession>
<organism evidence="1 2">
    <name type="scientific">Mycena sanguinolenta</name>
    <dbReference type="NCBI Taxonomy" id="230812"/>
    <lineage>
        <taxon>Eukaryota</taxon>
        <taxon>Fungi</taxon>
        <taxon>Dikarya</taxon>
        <taxon>Basidiomycota</taxon>
        <taxon>Agaricomycotina</taxon>
        <taxon>Agaricomycetes</taxon>
        <taxon>Agaricomycetidae</taxon>
        <taxon>Agaricales</taxon>
        <taxon>Marasmiineae</taxon>
        <taxon>Mycenaceae</taxon>
        <taxon>Mycena</taxon>
    </lineage>
</organism>
<evidence type="ECO:0000313" key="1">
    <source>
        <dbReference type="EMBL" id="KAF7363902.1"/>
    </source>
</evidence>
<sequence>MDDCLEELYLDLCRTWLYRAQNSPLSICLDTDGLVPVDHPLLDLVCELSHQWLDIELGSDIPLSRLPVNQKYPWLEKLWISAPLTDRLTLNFHAAPRLRDVFILEYTPKIQLPCHQLIKFRTNNIEIWDCPELLRQALEPCGSPP</sequence>
<evidence type="ECO:0000313" key="2">
    <source>
        <dbReference type="Proteomes" id="UP000623467"/>
    </source>
</evidence>
<comment type="caution">
    <text evidence="1">The sequence shown here is derived from an EMBL/GenBank/DDBJ whole genome shotgun (WGS) entry which is preliminary data.</text>
</comment>
<name>A0A8H6YRL5_9AGAR</name>
<dbReference type="AlphaFoldDB" id="A0A8H6YRL5"/>
<reference evidence="1" key="1">
    <citation type="submission" date="2020-05" db="EMBL/GenBank/DDBJ databases">
        <title>Mycena genomes resolve the evolution of fungal bioluminescence.</title>
        <authorList>
            <person name="Tsai I.J."/>
        </authorList>
    </citation>
    <scope>NUCLEOTIDE SEQUENCE</scope>
    <source>
        <strain evidence="1">160909Yilan</strain>
    </source>
</reference>
<gene>
    <name evidence="1" type="ORF">MSAN_01048200</name>
</gene>
<keyword evidence="2" id="KW-1185">Reference proteome</keyword>
<dbReference type="Proteomes" id="UP000623467">
    <property type="component" value="Unassembled WGS sequence"/>
</dbReference>
<proteinExistence type="predicted"/>
<dbReference type="OrthoDB" id="10504146at2759"/>
<dbReference type="EMBL" id="JACAZH010000007">
    <property type="protein sequence ID" value="KAF7363902.1"/>
    <property type="molecule type" value="Genomic_DNA"/>
</dbReference>